<dbReference type="PANTHER" id="PTHR39321:SF3">
    <property type="entry name" value="PHOSPHOPANTETHEINE ADENYLYLTRANSFERASE"/>
    <property type="match status" value="1"/>
</dbReference>
<evidence type="ECO:0000256" key="4">
    <source>
        <dbReference type="ARBA" id="ARBA00022642"/>
    </source>
</evidence>
<dbReference type="UniPathway" id="UPA00253">
    <property type="reaction ID" value="UER00332"/>
</dbReference>
<comment type="similarity">
    <text evidence="3 11">Belongs to the NadD family.</text>
</comment>
<dbReference type="GO" id="GO:0005524">
    <property type="term" value="F:ATP binding"/>
    <property type="evidence" value="ECO:0007669"/>
    <property type="project" value="UniProtKB-KW"/>
</dbReference>
<comment type="catalytic activity">
    <reaction evidence="10 11">
        <text>nicotinate beta-D-ribonucleotide + ATP + H(+) = deamido-NAD(+) + diphosphate</text>
        <dbReference type="Rhea" id="RHEA:22860"/>
        <dbReference type="ChEBI" id="CHEBI:15378"/>
        <dbReference type="ChEBI" id="CHEBI:30616"/>
        <dbReference type="ChEBI" id="CHEBI:33019"/>
        <dbReference type="ChEBI" id="CHEBI:57502"/>
        <dbReference type="ChEBI" id="CHEBI:58437"/>
        <dbReference type="EC" id="2.7.7.18"/>
    </reaction>
</comment>
<dbReference type="NCBIfam" id="NF000843">
    <property type="entry name" value="PRK00071.2-2"/>
    <property type="match status" value="1"/>
</dbReference>
<evidence type="ECO:0000256" key="5">
    <source>
        <dbReference type="ARBA" id="ARBA00022679"/>
    </source>
</evidence>
<dbReference type="InterPro" id="IPR004821">
    <property type="entry name" value="Cyt_trans-like"/>
</dbReference>
<keyword evidence="9 11" id="KW-0520">NAD</keyword>
<dbReference type="RefSeq" id="WP_085853661.1">
    <property type="nucleotide sequence ID" value="NZ_FOPF01000004.1"/>
</dbReference>
<evidence type="ECO:0000256" key="3">
    <source>
        <dbReference type="ARBA" id="ARBA00009014"/>
    </source>
</evidence>
<dbReference type="Gene3D" id="3.40.50.620">
    <property type="entry name" value="HUPs"/>
    <property type="match status" value="1"/>
</dbReference>
<evidence type="ECO:0000256" key="6">
    <source>
        <dbReference type="ARBA" id="ARBA00022695"/>
    </source>
</evidence>
<evidence type="ECO:0000256" key="1">
    <source>
        <dbReference type="ARBA" id="ARBA00002324"/>
    </source>
</evidence>
<dbReference type="GO" id="GO:0004515">
    <property type="term" value="F:nicotinate-nucleotide adenylyltransferase activity"/>
    <property type="evidence" value="ECO:0007669"/>
    <property type="project" value="UniProtKB-UniRule"/>
</dbReference>
<dbReference type="SUPFAM" id="SSF52374">
    <property type="entry name" value="Nucleotidylyl transferase"/>
    <property type="match status" value="1"/>
</dbReference>
<evidence type="ECO:0000256" key="8">
    <source>
        <dbReference type="ARBA" id="ARBA00022840"/>
    </source>
</evidence>
<sequence length="198" mass="22009">MRGPDWPVAGRGQSVGLLGGSFDPAHAGHVAITRAALARFGLDWVWWVVSPGNPLKRDAPAALDRRLAQARQVMRHPRVHVTDIEAQLSSRFSADTVASLQEAYPHLRFVWLMGSDNLGQFHLWDRWDEIAGRVPLGIFARPGDRLRALNSPTARRLASDRVPPAMLAQAAPPAWSFVNIPLRPESSTELRRAGQWKH</sequence>
<comment type="pathway">
    <text evidence="2 11">Cofactor biosynthesis; NAD(+) biosynthesis; deamido-NAD(+) from nicotinate D-ribonucleotide: step 1/1.</text>
</comment>
<reference evidence="13 14" key="1">
    <citation type="submission" date="2017-03" db="EMBL/GenBank/DDBJ databases">
        <authorList>
            <person name="Afonso C.L."/>
            <person name="Miller P.J."/>
            <person name="Scott M.A."/>
            <person name="Spackman E."/>
            <person name="Goraichik I."/>
            <person name="Dimitrov K.M."/>
            <person name="Suarez D.L."/>
            <person name="Swayne D.E."/>
        </authorList>
    </citation>
    <scope>NUCLEOTIDE SEQUENCE [LARGE SCALE GENOMIC DNA]</scope>
    <source>
        <strain evidence="13 14">CECT 7066</strain>
    </source>
</reference>
<dbReference type="EC" id="2.7.7.18" evidence="11"/>
<dbReference type="PANTHER" id="PTHR39321">
    <property type="entry name" value="NICOTINATE-NUCLEOTIDE ADENYLYLTRANSFERASE-RELATED"/>
    <property type="match status" value="1"/>
</dbReference>
<dbReference type="GO" id="GO:0009435">
    <property type="term" value="P:NAD+ biosynthetic process"/>
    <property type="evidence" value="ECO:0007669"/>
    <property type="project" value="UniProtKB-UniRule"/>
</dbReference>
<dbReference type="Proteomes" id="UP000193870">
    <property type="component" value="Unassembled WGS sequence"/>
</dbReference>
<gene>
    <name evidence="11 13" type="primary">nadD</name>
    <name evidence="13" type="ORF">PAM7066_01650</name>
</gene>
<dbReference type="InterPro" id="IPR005248">
    <property type="entry name" value="NadD/NMNAT"/>
</dbReference>
<name>A0A1Y5SF98_9RHOB</name>
<keyword evidence="14" id="KW-1185">Reference proteome</keyword>
<evidence type="ECO:0000256" key="7">
    <source>
        <dbReference type="ARBA" id="ARBA00022741"/>
    </source>
</evidence>
<dbReference type="Pfam" id="PF01467">
    <property type="entry name" value="CTP_transf_like"/>
    <property type="match status" value="1"/>
</dbReference>
<keyword evidence="6 11" id="KW-0548">Nucleotidyltransferase</keyword>
<dbReference type="STRING" id="315423.SAMN04488020_10427"/>
<protein>
    <recommendedName>
        <fullName evidence="11">Probable nicotinate-nucleotide adenylyltransferase</fullName>
        <ecNumber evidence="11">2.7.7.18</ecNumber>
    </recommendedName>
    <alternativeName>
        <fullName evidence="11">Deamido-NAD(+) diphosphorylase</fullName>
    </alternativeName>
    <alternativeName>
        <fullName evidence="11">Deamido-NAD(+) pyrophosphorylase</fullName>
    </alternativeName>
    <alternativeName>
        <fullName evidence="11">Nicotinate mononucleotide adenylyltransferase</fullName>
        <shortName evidence="11">NaMN adenylyltransferase</shortName>
    </alternativeName>
</protein>
<dbReference type="CDD" id="cd02165">
    <property type="entry name" value="NMNAT"/>
    <property type="match status" value="1"/>
</dbReference>
<dbReference type="EMBL" id="FWFV01000004">
    <property type="protein sequence ID" value="SLN39060.1"/>
    <property type="molecule type" value="Genomic_DNA"/>
</dbReference>
<keyword evidence="7 11" id="KW-0547">Nucleotide-binding</keyword>
<proteinExistence type="inferred from homology"/>
<dbReference type="OrthoDB" id="5295945at2"/>
<keyword evidence="8 11" id="KW-0067">ATP-binding</keyword>
<evidence type="ECO:0000313" key="13">
    <source>
        <dbReference type="EMBL" id="SLN39060.1"/>
    </source>
</evidence>
<evidence type="ECO:0000256" key="9">
    <source>
        <dbReference type="ARBA" id="ARBA00023027"/>
    </source>
</evidence>
<evidence type="ECO:0000256" key="11">
    <source>
        <dbReference type="HAMAP-Rule" id="MF_00244"/>
    </source>
</evidence>
<evidence type="ECO:0000313" key="14">
    <source>
        <dbReference type="Proteomes" id="UP000193870"/>
    </source>
</evidence>
<organism evidence="13 14">
    <name type="scientific">Palleronia marisminoris</name>
    <dbReference type="NCBI Taxonomy" id="315423"/>
    <lineage>
        <taxon>Bacteria</taxon>
        <taxon>Pseudomonadati</taxon>
        <taxon>Pseudomonadota</taxon>
        <taxon>Alphaproteobacteria</taxon>
        <taxon>Rhodobacterales</taxon>
        <taxon>Roseobacteraceae</taxon>
        <taxon>Palleronia</taxon>
    </lineage>
</organism>
<accession>A0A1Y5SF98</accession>
<comment type="function">
    <text evidence="1 11">Catalyzes the reversible adenylation of nicotinate mononucleotide (NaMN) to nicotinic acid adenine dinucleotide (NaAD).</text>
</comment>
<evidence type="ECO:0000256" key="10">
    <source>
        <dbReference type="ARBA" id="ARBA00048721"/>
    </source>
</evidence>
<keyword evidence="4 11" id="KW-0662">Pyridine nucleotide biosynthesis</keyword>
<dbReference type="HAMAP" id="MF_00244">
    <property type="entry name" value="NaMN_adenylyltr"/>
    <property type="match status" value="1"/>
</dbReference>
<dbReference type="AlphaFoldDB" id="A0A1Y5SF98"/>
<evidence type="ECO:0000259" key="12">
    <source>
        <dbReference type="Pfam" id="PF01467"/>
    </source>
</evidence>
<keyword evidence="5 11" id="KW-0808">Transferase</keyword>
<feature type="domain" description="Cytidyltransferase-like" evidence="12">
    <location>
        <begin position="17"/>
        <end position="192"/>
    </location>
</feature>
<evidence type="ECO:0000256" key="2">
    <source>
        <dbReference type="ARBA" id="ARBA00005019"/>
    </source>
</evidence>
<dbReference type="InterPro" id="IPR014729">
    <property type="entry name" value="Rossmann-like_a/b/a_fold"/>
</dbReference>